<reference evidence="1 2" key="1">
    <citation type="journal article" date="2013" name="Genome Biol. Evol.">
        <title>Comparison of metabolic capacities and inference of gene content evolution in mosquito-associated Spiroplasma diminutum and S. taiwanense.</title>
        <authorList>
            <person name="Lo W.S."/>
            <person name="Ku C."/>
            <person name="Chen L.L."/>
            <person name="Chang T.H."/>
            <person name="Kuo C.H."/>
        </authorList>
    </citation>
    <scope>NUCLEOTIDE SEQUENCE [LARGE SCALE GENOMIC DNA]</scope>
    <source>
        <strain evidence="1">CUAS-1</strain>
    </source>
</reference>
<organism evidence="1 2">
    <name type="scientific">Spiroplasma diminutum CUAS-1</name>
    <dbReference type="NCBI Taxonomy" id="1276221"/>
    <lineage>
        <taxon>Bacteria</taxon>
        <taxon>Bacillati</taxon>
        <taxon>Mycoplasmatota</taxon>
        <taxon>Mollicutes</taxon>
        <taxon>Entomoplasmatales</taxon>
        <taxon>Spiroplasmataceae</taxon>
        <taxon>Spiroplasma</taxon>
    </lineage>
</organism>
<evidence type="ECO:0000313" key="2">
    <source>
        <dbReference type="Proteomes" id="UP000014983"/>
    </source>
</evidence>
<name>S5MK50_9MOLU</name>
<keyword evidence="2" id="KW-1185">Reference proteome</keyword>
<evidence type="ECO:0000313" key="1">
    <source>
        <dbReference type="EMBL" id="AGR42345.1"/>
    </source>
</evidence>
<dbReference type="STRING" id="1276221.SDIMI_v3c06410"/>
<dbReference type="HOGENOM" id="CLU_120495_0_0_14"/>
<gene>
    <name evidence="1" type="ORF">SDIMI_v3c06410</name>
</gene>
<dbReference type="Proteomes" id="UP000014983">
    <property type="component" value="Chromosome"/>
</dbReference>
<dbReference type="InParanoid" id="S5MK50"/>
<dbReference type="PATRIC" id="fig|1276221.3.peg.643"/>
<dbReference type="EMBL" id="CP005076">
    <property type="protein sequence ID" value="AGR42345.1"/>
    <property type="molecule type" value="Genomic_DNA"/>
</dbReference>
<sequence>MLIEQIVKRFKKKMIESTLEDFKFRWEFEDFFRVLNIDNFFTMMEKQLNIKFNFNQEQDIKEKVLKIREWIEFNINDIKEIELQLNEMNKLDNLIHMIYIETKKIINNGLIVYLFYEKIHMSIEYNGNLYDTEDFFNLKLAKYKEELEKHLFVFLRSLNKNNIKENYSL</sequence>
<accession>S5MK50</accession>
<dbReference type="AlphaFoldDB" id="S5MK50"/>
<protein>
    <submittedName>
        <fullName evidence="1">Uncharacterized protein</fullName>
    </submittedName>
</protein>
<proteinExistence type="predicted"/>
<dbReference type="OrthoDB" id="389497at2"/>
<dbReference type="KEGG" id="sdi:SDIMI_v3c06410"/>
<dbReference type="RefSeq" id="WP_020836577.1">
    <property type="nucleotide sequence ID" value="NC_021833.1"/>
</dbReference>